<reference evidence="2" key="1">
    <citation type="submission" date="2019-12" db="EMBL/GenBank/DDBJ databases">
        <title>High-Quality draft genome sequences of three cyanobacteria isolated from the limestone walls of the Old Cathedral of Coimbra.</title>
        <authorList>
            <person name="Tiago I."/>
            <person name="Soares F."/>
            <person name="Portugal A."/>
        </authorList>
    </citation>
    <scope>NUCLEOTIDE SEQUENCE [LARGE SCALE GENOMIC DNA]</scope>
    <source>
        <strain evidence="2">C</strain>
    </source>
</reference>
<organism evidence="2 3">
    <name type="scientific">Petrachloros mirabilis ULC683</name>
    <dbReference type="NCBI Taxonomy" id="2781853"/>
    <lineage>
        <taxon>Bacteria</taxon>
        <taxon>Bacillati</taxon>
        <taxon>Cyanobacteriota</taxon>
        <taxon>Cyanophyceae</taxon>
        <taxon>Synechococcales</taxon>
        <taxon>Petrachlorosaceae</taxon>
        <taxon>Petrachloros</taxon>
        <taxon>Petrachloros mirabilis</taxon>
    </lineage>
</organism>
<dbReference type="PROSITE" id="PS50851">
    <property type="entry name" value="CHEW"/>
    <property type="match status" value="1"/>
</dbReference>
<dbReference type="PANTHER" id="PTHR22617">
    <property type="entry name" value="CHEMOTAXIS SENSOR HISTIDINE KINASE-RELATED"/>
    <property type="match status" value="1"/>
</dbReference>
<dbReference type="EMBL" id="WVIC01000013">
    <property type="protein sequence ID" value="NCJ06459.1"/>
    <property type="molecule type" value="Genomic_DNA"/>
</dbReference>
<dbReference type="InterPro" id="IPR039315">
    <property type="entry name" value="CheW"/>
</dbReference>
<dbReference type="GO" id="GO:0006935">
    <property type="term" value="P:chemotaxis"/>
    <property type="evidence" value="ECO:0007669"/>
    <property type="project" value="InterPro"/>
</dbReference>
<dbReference type="InterPro" id="IPR002545">
    <property type="entry name" value="CheW-lke_dom"/>
</dbReference>
<dbReference type="Proteomes" id="UP000607397">
    <property type="component" value="Unassembled WGS sequence"/>
</dbReference>
<keyword evidence="3" id="KW-1185">Reference proteome</keyword>
<evidence type="ECO:0000313" key="2">
    <source>
        <dbReference type="EMBL" id="NCJ06459.1"/>
    </source>
</evidence>
<dbReference type="GO" id="GO:0007165">
    <property type="term" value="P:signal transduction"/>
    <property type="evidence" value="ECO:0007669"/>
    <property type="project" value="InterPro"/>
</dbReference>
<evidence type="ECO:0000313" key="3">
    <source>
        <dbReference type="Proteomes" id="UP000607397"/>
    </source>
</evidence>
<dbReference type="SUPFAM" id="SSF50341">
    <property type="entry name" value="CheW-like"/>
    <property type="match status" value="1"/>
</dbReference>
<gene>
    <name evidence="2" type="ORF">GS597_08030</name>
</gene>
<dbReference type="AlphaFoldDB" id="A0A8K2A7Q9"/>
<dbReference type="Pfam" id="PF01584">
    <property type="entry name" value="CheW"/>
    <property type="match status" value="1"/>
</dbReference>
<comment type="caution">
    <text evidence="2">The sequence shown here is derived from an EMBL/GenBank/DDBJ whole genome shotgun (WGS) entry which is preliminary data.</text>
</comment>
<name>A0A8K2A7Q9_9CYAN</name>
<feature type="domain" description="CheW-like" evidence="1">
    <location>
        <begin position="18"/>
        <end position="162"/>
    </location>
</feature>
<dbReference type="Gene3D" id="2.40.50.180">
    <property type="entry name" value="CheA-289, Domain 4"/>
    <property type="match status" value="1"/>
</dbReference>
<accession>A0A8K2A7Q9</accession>
<dbReference type="GO" id="GO:0005829">
    <property type="term" value="C:cytosol"/>
    <property type="evidence" value="ECO:0007669"/>
    <property type="project" value="TreeGrafter"/>
</dbReference>
<dbReference type="InterPro" id="IPR036061">
    <property type="entry name" value="CheW-like_dom_sf"/>
</dbReference>
<dbReference type="PANTHER" id="PTHR22617:SF23">
    <property type="entry name" value="CHEMOTAXIS PROTEIN CHEW"/>
    <property type="match status" value="1"/>
</dbReference>
<protein>
    <submittedName>
        <fullName evidence="2">Chemotaxis protein CheW</fullName>
    </submittedName>
</protein>
<dbReference type="SMART" id="SM00260">
    <property type="entry name" value="CheW"/>
    <property type="match status" value="1"/>
</dbReference>
<dbReference type="Gene3D" id="2.30.30.40">
    <property type="entry name" value="SH3 Domains"/>
    <property type="match status" value="1"/>
</dbReference>
<sequence>MSMTLSAGWVAPQVGTGGDPYLKLRLDAEITALIPMVFAQEVLVVPEERLTLIPNMPAWALGLLNQRSRVFWVVDLLRLFNQDAFAVSQRLYNIVILRADQMPLGIAVPQVNGVLRFPSEALQSPVGAVSDHLTPYLRGCVPWENDILLVLDPQAIVRAAVRAGSAG</sequence>
<proteinExistence type="predicted"/>
<evidence type="ECO:0000259" key="1">
    <source>
        <dbReference type="PROSITE" id="PS50851"/>
    </source>
</evidence>